<dbReference type="Pfam" id="PF00156">
    <property type="entry name" value="Pribosyltran"/>
    <property type="match status" value="1"/>
</dbReference>
<evidence type="ECO:0000259" key="3">
    <source>
        <dbReference type="Pfam" id="PF18912"/>
    </source>
</evidence>
<dbReference type="EMBL" id="QPJL01000002">
    <property type="protein sequence ID" value="RCW88184.1"/>
    <property type="molecule type" value="Genomic_DNA"/>
</dbReference>
<dbReference type="PANTHER" id="PTHR47505">
    <property type="entry name" value="DNA UTILIZATION PROTEIN YHGH"/>
    <property type="match status" value="1"/>
</dbReference>
<dbReference type="Pfam" id="PF18912">
    <property type="entry name" value="DZR_2"/>
    <property type="match status" value="1"/>
</dbReference>
<dbReference type="InterPro" id="IPR051910">
    <property type="entry name" value="ComF/GntX_DNA_util-trans"/>
</dbReference>
<protein>
    <submittedName>
        <fullName evidence="4">ComF family protein</fullName>
    </submittedName>
</protein>
<dbReference type="InterPro" id="IPR000836">
    <property type="entry name" value="PRTase_dom"/>
</dbReference>
<sequence>MKGALRLVYPPQCICCGEPVAEEGGLCPTCWREAEFIQHSCCSRCGVPLPGDGLDEDQDETSGLMVCDECLHVQRPWLRGRAALTYRGTGRKLALMLKHGDRLDIAPALGDWVARAATPLVRPDMIVAPVPAHLRRRMSRKYNQAEILAQRVARVHDLVHAPLLLRRLRHTPMQDHGSVEDRFANLEDAIDVPQRMASRVQGSAVLLVDDVMASGATLAAAARALRAAGAGPISVVVLARAVKDT</sequence>
<evidence type="ECO:0000313" key="4">
    <source>
        <dbReference type="EMBL" id="RCW88184.1"/>
    </source>
</evidence>
<proteinExistence type="inferred from homology"/>
<feature type="domain" description="Phosphoribosyltransferase" evidence="2">
    <location>
        <begin position="185"/>
        <end position="240"/>
    </location>
</feature>
<evidence type="ECO:0000259" key="2">
    <source>
        <dbReference type="Pfam" id="PF00156"/>
    </source>
</evidence>
<keyword evidence="5" id="KW-1185">Reference proteome</keyword>
<accession>A0A368ZCG8</accession>
<organism evidence="4 5">
    <name type="scientific">Paracoccus lutimaris</name>
    <dbReference type="NCBI Taxonomy" id="1490030"/>
    <lineage>
        <taxon>Bacteria</taxon>
        <taxon>Pseudomonadati</taxon>
        <taxon>Pseudomonadota</taxon>
        <taxon>Alphaproteobacteria</taxon>
        <taxon>Rhodobacterales</taxon>
        <taxon>Paracoccaceae</taxon>
        <taxon>Paracoccus</taxon>
    </lineage>
</organism>
<reference evidence="4 5" key="1">
    <citation type="submission" date="2018-07" db="EMBL/GenBank/DDBJ databases">
        <title>Genomic Encyclopedia of Type Strains, Phase III (KMG-III): the genomes of soil and plant-associated and newly described type strains.</title>
        <authorList>
            <person name="Whitman W."/>
        </authorList>
    </citation>
    <scope>NUCLEOTIDE SEQUENCE [LARGE SCALE GENOMIC DNA]</scope>
    <source>
        <strain evidence="4 5">CECT 8525</strain>
    </source>
</reference>
<dbReference type="SUPFAM" id="SSF53271">
    <property type="entry name" value="PRTase-like"/>
    <property type="match status" value="1"/>
</dbReference>
<feature type="domain" description="Double zinc ribbon" evidence="3">
    <location>
        <begin position="4"/>
        <end position="71"/>
    </location>
</feature>
<dbReference type="Proteomes" id="UP000253345">
    <property type="component" value="Unassembled WGS sequence"/>
</dbReference>
<dbReference type="PANTHER" id="PTHR47505:SF1">
    <property type="entry name" value="DNA UTILIZATION PROTEIN YHGH"/>
    <property type="match status" value="1"/>
</dbReference>
<dbReference type="Gene3D" id="3.40.50.2020">
    <property type="match status" value="1"/>
</dbReference>
<evidence type="ECO:0000256" key="1">
    <source>
        <dbReference type="ARBA" id="ARBA00008007"/>
    </source>
</evidence>
<name>A0A368ZCG8_9RHOB</name>
<evidence type="ECO:0000313" key="5">
    <source>
        <dbReference type="Proteomes" id="UP000253345"/>
    </source>
</evidence>
<dbReference type="InterPro" id="IPR029057">
    <property type="entry name" value="PRTase-like"/>
</dbReference>
<comment type="caution">
    <text evidence="4">The sequence shown here is derived from an EMBL/GenBank/DDBJ whole genome shotgun (WGS) entry which is preliminary data.</text>
</comment>
<dbReference type="AlphaFoldDB" id="A0A368ZCG8"/>
<gene>
    <name evidence="4" type="ORF">DFP89_102114</name>
</gene>
<dbReference type="OrthoDB" id="9779910at2"/>
<dbReference type="RefSeq" id="WP_114347921.1">
    <property type="nucleotide sequence ID" value="NZ_QPJL01000002.1"/>
</dbReference>
<dbReference type="InterPro" id="IPR044005">
    <property type="entry name" value="DZR_2"/>
</dbReference>
<comment type="similarity">
    <text evidence="1">Belongs to the ComF/GntX family.</text>
</comment>